<dbReference type="PROSITE" id="PS51677">
    <property type="entry name" value="NODB"/>
    <property type="match status" value="1"/>
</dbReference>
<dbReference type="InterPro" id="IPR002509">
    <property type="entry name" value="NODB_dom"/>
</dbReference>
<feature type="domain" description="NodB homology" evidence="2">
    <location>
        <begin position="60"/>
        <end position="269"/>
    </location>
</feature>
<organism evidence="3 4">
    <name type="scientific">Winogradskyella eximia</name>
    <dbReference type="NCBI Taxonomy" id="262006"/>
    <lineage>
        <taxon>Bacteria</taxon>
        <taxon>Pseudomonadati</taxon>
        <taxon>Bacteroidota</taxon>
        <taxon>Flavobacteriia</taxon>
        <taxon>Flavobacteriales</taxon>
        <taxon>Flavobacteriaceae</taxon>
        <taxon>Winogradskyella</taxon>
    </lineage>
</organism>
<dbReference type="GO" id="GO:0005975">
    <property type="term" value="P:carbohydrate metabolic process"/>
    <property type="evidence" value="ECO:0007669"/>
    <property type="project" value="InterPro"/>
</dbReference>
<feature type="chain" id="PRO_5017633251" evidence="1">
    <location>
        <begin position="22"/>
        <end position="543"/>
    </location>
</feature>
<keyword evidence="4" id="KW-1185">Reference proteome</keyword>
<reference evidence="3 4" key="1">
    <citation type="submission" date="2018-07" db="EMBL/GenBank/DDBJ databases">
        <title>Genomic Encyclopedia of Type Strains, Phase III (KMG-III): the genomes of soil and plant-associated and newly described type strains.</title>
        <authorList>
            <person name="Whitman W."/>
        </authorList>
    </citation>
    <scope>NUCLEOTIDE SEQUENCE [LARGE SCALE GENOMIC DNA]</scope>
    <source>
        <strain evidence="3 4">CECT 7946</strain>
    </source>
</reference>
<evidence type="ECO:0000313" key="4">
    <source>
        <dbReference type="Proteomes" id="UP000256980"/>
    </source>
</evidence>
<dbReference type="RefSeq" id="WP_115817769.1">
    <property type="nucleotide sequence ID" value="NZ_QRDV01000005.1"/>
</dbReference>
<dbReference type="Proteomes" id="UP000256980">
    <property type="component" value="Unassembled WGS sequence"/>
</dbReference>
<dbReference type="InterPro" id="IPR036514">
    <property type="entry name" value="SGNH_hydro_sf"/>
</dbReference>
<dbReference type="InterPro" id="IPR011330">
    <property type="entry name" value="Glyco_hydro/deAcase_b/a-brl"/>
</dbReference>
<dbReference type="Pfam" id="PF01522">
    <property type="entry name" value="Polysacc_deac_1"/>
    <property type="match status" value="1"/>
</dbReference>
<dbReference type="InterPro" id="IPR013830">
    <property type="entry name" value="SGNH_hydro"/>
</dbReference>
<dbReference type="AlphaFoldDB" id="A0A3D9H2E8"/>
<evidence type="ECO:0000256" key="1">
    <source>
        <dbReference type="SAM" id="SignalP"/>
    </source>
</evidence>
<protein>
    <submittedName>
        <fullName evidence="3">Lysophospholipase L1-like esterase</fullName>
    </submittedName>
</protein>
<sequence length="543" mass="62218">MNLKFILSWLFIVLLFTNCNTSSKNSNSNSKANENVSNEKLSSNDLLNSKNFAFPNGKLKCLVISFDDGPEHDRLLVNKLNKANMVGTFHLNSARLGKRAEWLSSELGNDIFFVSEKEIKNLYFGHEISSHTANHVGLNNQKDSLIKFEVSSDIDKLEELVEKPVKGLAYPFGAYDNQTLKSLKDLNIKYARTTESTQTFELPKSNFLTLNPTCHIFDAVNFGSFFVNNDPKEMQLLNIWGHSYEFHNNWELADSICNVLGNNKDIWYAKTMELVEYLEAIKQLKYTNKTVFNPSKEISVWIKNTNGNFVELQPEQRMPIDFKSSYQKVNTIDSLYPKVSTSIKYHGDWTKINYKNRIVKFKNSPLNFGDIVFVGNSITEKGGDWSKKFNMPNIRNRGIAGDVTDGVLERINEITHYKPKAVFLLIGINDLFNLHYQKEIPSVKYVANNIIKITEIIHKKSPETKIYLQTILPTSEAYMADNIHSVNTIIKNYENEAHYELIDLFNVFVDSNGLIKPSLTVDGTHLNELGYELWVKTIKNKLK</sequence>
<dbReference type="Gene3D" id="3.40.50.1110">
    <property type="entry name" value="SGNH hydrolase"/>
    <property type="match status" value="1"/>
</dbReference>
<dbReference type="PANTHER" id="PTHR30383">
    <property type="entry name" value="THIOESTERASE 1/PROTEASE 1/LYSOPHOSPHOLIPASE L1"/>
    <property type="match status" value="1"/>
</dbReference>
<dbReference type="GO" id="GO:0016810">
    <property type="term" value="F:hydrolase activity, acting on carbon-nitrogen (but not peptide) bonds"/>
    <property type="evidence" value="ECO:0007669"/>
    <property type="project" value="InterPro"/>
</dbReference>
<dbReference type="EMBL" id="QRDV01000005">
    <property type="protein sequence ID" value="RED43679.1"/>
    <property type="molecule type" value="Genomic_DNA"/>
</dbReference>
<dbReference type="Pfam" id="PF13472">
    <property type="entry name" value="Lipase_GDSL_2"/>
    <property type="match status" value="1"/>
</dbReference>
<dbReference type="PANTHER" id="PTHR30383:SF5">
    <property type="entry name" value="SGNH HYDROLASE-TYPE ESTERASE DOMAIN-CONTAINING PROTEIN"/>
    <property type="match status" value="1"/>
</dbReference>
<proteinExistence type="predicted"/>
<evidence type="ECO:0000259" key="2">
    <source>
        <dbReference type="PROSITE" id="PS51677"/>
    </source>
</evidence>
<dbReference type="Gene3D" id="3.20.20.370">
    <property type="entry name" value="Glycoside hydrolase/deacetylase"/>
    <property type="match status" value="1"/>
</dbReference>
<dbReference type="OrthoDB" id="9790057at2"/>
<gene>
    <name evidence="3" type="ORF">DFQ10_105279</name>
</gene>
<dbReference type="GO" id="GO:0004622">
    <property type="term" value="F:phosphatidylcholine lysophospholipase activity"/>
    <property type="evidence" value="ECO:0007669"/>
    <property type="project" value="TreeGrafter"/>
</dbReference>
<comment type="caution">
    <text evidence="3">The sequence shown here is derived from an EMBL/GenBank/DDBJ whole genome shotgun (WGS) entry which is preliminary data.</text>
</comment>
<accession>A0A3D9H2E8</accession>
<feature type="signal peptide" evidence="1">
    <location>
        <begin position="1"/>
        <end position="21"/>
    </location>
</feature>
<dbReference type="InterPro" id="IPR051532">
    <property type="entry name" value="Ester_Hydrolysis_Enzymes"/>
</dbReference>
<keyword evidence="1" id="KW-0732">Signal</keyword>
<evidence type="ECO:0000313" key="3">
    <source>
        <dbReference type="EMBL" id="RED43679.1"/>
    </source>
</evidence>
<name>A0A3D9H2E8_9FLAO</name>
<dbReference type="SUPFAM" id="SSF88713">
    <property type="entry name" value="Glycoside hydrolase/deacetylase"/>
    <property type="match status" value="1"/>
</dbReference>
<dbReference type="SUPFAM" id="SSF52266">
    <property type="entry name" value="SGNH hydrolase"/>
    <property type="match status" value="1"/>
</dbReference>